<protein>
    <recommendedName>
        <fullName evidence="3">Secreted protein</fullName>
    </recommendedName>
</protein>
<organism evidence="1 2">
    <name type="scientific">Aspergillus pseudoustus</name>
    <dbReference type="NCBI Taxonomy" id="1810923"/>
    <lineage>
        <taxon>Eukaryota</taxon>
        <taxon>Fungi</taxon>
        <taxon>Dikarya</taxon>
        <taxon>Ascomycota</taxon>
        <taxon>Pezizomycotina</taxon>
        <taxon>Eurotiomycetes</taxon>
        <taxon>Eurotiomycetidae</taxon>
        <taxon>Eurotiales</taxon>
        <taxon>Aspergillaceae</taxon>
        <taxon>Aspergillus</taxon>
        <taxon>Aspergillus subgen. Nidulantes</taxon>
    </lineage>
</organism>
<gene>
    <name evidence="1" type="ORF">BJY01DRAFT_219431</name>
</gene>
<reference evidence="1 2" key="1">
    <citation type="submission" date="2024-07" db="EMBL/GenBank/DDBJ databases">
        <title>Section-level genome sequencing and comparative genomics of Aspergillus sections Usti and Cavernicolus.</title>
        <authorList>
            <consortium name="Lawrence Berkeley National Laboratory"/>
            <person name="Nybo J.L."/>
            <person name="Vesth T.C."/>
            <person name="Theobald S."/>
            <person name="Frisvad J.C."/>
            <person name="Larsen T.O."/>
            <person name="Kjaerboelling I."/>
            <person name="Rothschild-Mancinelli K."/>
            <person name="Lyhne E.K."/>
            <person name="Kogle M.E."/>
            <person name="Barry K."/>
            <person name="Clum A."/>
            <person name="Na H."/>
            <person name="Ledsgaard L."/>
            <person name="Lin J."/>
            <person name="Lipzen A."/>
            <person name="Kuo A."/>
            <person name="Riley R."/>
            <person name="Mondo S."/>
            <person name="Labutti K."/>
            <person name="Haridas S."/>
            <person name="Pangalinan J."/>
            <person name="Salamov A.A."/>
            <person name="Simmons B.A."/>
            <person name="Magnuson J.K."/>
            <person name="Chen J."/>
            <person name="Drula E."/>
            <person name="Henrissat B."/>
            <person name="Wiebenga A."/>
            <person name="Lubbers R.J."/>
            <person name="Gomes A.C."/>
            <person name="Makela M.R."/>
            <person name="Stajich J."/>
            <person name="Grigoriev I.V."/>
            <person name="Mortensen U.H."/>
            <person name="De Vries R.P."/>
            <person name="Baker S.E."/>
            <person name="Andersen M.R."/>
        </authorList>
    </citation>
    <scope>NUCLEOTIDE SEQUENCE [LARGE SCALE GENOMIC DNA]</scope>
    <source>
        <strain evidence="1 2">CBS 123904</strain>
    </source>
</reference>
<proteinExistence type="predicted"/>
<accession>A0ABR4JJG5</accession>
<comment type="caution">
    <text evidence="1">The sequence shown here is derived from an EMBL/GenBank/DDBJ whole genome shotgun (WGS) entry which is preliminary data.</text>
</comment>
<name>A0ABR4JJG5_9EURO</name>
<dbReference type="Proteomes" id="UP001610446">
    <property type="component" value="Unassembled WGS sequence"/>
</dbReference>
<evidence type="ECO:0000313" key="2">
    <source>
        <dbReference type="Proteomes" id="UP001610446"/>
    </source>
</evidence>
<keyword evidence="2" id="KW-1185">Reference proteome</keyword>
<dbReference type="EMBL" id="JBFXLU010000137">
    <property type="protein sequence ID" value="KAL2839113.1"/>
    <property type="molecule type" value="Genomic_DNA"/>
</dbReference>
<sequence>MNLGRAVRVVRVTAVLIRVIIFVRLQAHAMIDWSGSLRVCRPMHAIIVHMRRVHLVVNTLYRFLDPEVIRSVVQVVNIHVRLRFSHVFVVLRV</sequence>
<feature type="non-terminal residue" evidence="1">
    <location>
        <position position="93"/>
    </location>
</feature>
<evidence type="ECO:0000313" key="1">
    <source>
        <dbReference type="EMBL" id="KAL2839113.1"/>
    </source>
</evidence>
<evidence type="ECO:0008006" key="3">
    <source>
        <dbReference type="Google" id="ProtNLM"/>
    </source>
</evidence>